<accession>A0A9D4JHW5</accession>
<dbReference type="EMBL" id="JAIWYP010000006">
    <property type="protein sequence ID" value="KAH3813201.1"/>
    <property type="molecule type" value="Genomic_DNA"/>
</dbReference>
<feature type="transmembrane region" description="Helical" evidence="1">
    <location>
        <begin position="59"/>
        <end position="84"/>
    </location>
</feature>
<reference evidence="2" key="2">
    <citation type="submission" date="2020-11" db="EMBL/GenBank/DDBJ databases">
        <authorList>
            <person name="McCartney M.A."/>
            <person name="Auch B."/>
            <person name="Kono T."/>
            <person name="Mallez S."/>
            <person name="Becker A."/>
            <person name="Gohl D.M."/>
            <person name="Silverstein K.A.T."/>
            <person name="Koren S."/>
            <person name="Bechman K.B."/>
            <person name="Herman A."/>
            <person name="Abrahante J.E."/>
            <person name="Garbe J."/>
        </authorList>
    </citation>
    <scope>NUCLEOTIDE SEQUENCE</scope>
    <source>
        <strain evidence="2">Duluth1</strain>
        <tissue evidence="2">Whole animal</tissue>
    </source>
</reference>
<evidence type="ECO:0000256" key="1">
    <source>
        <dbReference type="SAM" id="Phobius"/>
    </source>
</evidence>
<gene>
    <name evidence="2" type="ORF">DPMN_141653</name>
</gene>
<comment type="caution">
    <text evidence="2">The sequence shown here is derived from an EMBL/GenBank/DDBJ whole genome shotgun (WGS) entry which is preliminary data.</text>
</comment>
<keyword evidence="1" id="KW-0812">Transmembrane</keyword>
<keyword evidence="3" id="KW-1185">Reference proteome</keyword>
<sequence length="291" mass="32712">MVELAARQLRIPRSDSTLRLKLIKHLSDASRDHVLTFCRFNEAISIGTKPSELQERRGIVNNAVIGTSISGLVGGVLGVVGLALIPCKANQLTAEMRETLEKRFYVGASAATAAAVILAPDSWQKRFMARQQFTSRYTINVANVVQTSKIPLLGHQNIISTNVQTKKTAIPFSRVFLPTTSIFDNGRDILRTHVLTNVHEGLTLTVSTRVSARFHDQHISSHVFSTNRNYLKFEISRDIIRTNVLAKFHPPRPLVDMLFVLLPTFSKCIKTLSQQNNVLPKFHEIYYKCYI</sequence>
<protein>
    <submittedName>
        <fullName evidence="2">Uncharacterized protein</fullName>
    </submittedName>
</protein>
<dbReference type="Proteomes" id="UP000828390">
    <property type="component" value="Unassembled WGS sequence"/>
</dbReference>
<feature type="transmembrane region" description="Helical" evidence="1">
    <location>
        <begin position="104"/>
        <end position="123"/>
    </location>
</feature>
<keyword evidence="1" id="KW-0472">Membrane</keyword>
<proteinExistence type="predicted"/>
<reference evidence="2" key="1">
    <citation type="journal article" date="2019" name="bioRxiv">
        <title>The Genome of the Zebra Mussel, Dreissena polymorpha: A Resource for Invasive Species Research.</title>
        <authorList>
            <person name="McCartney M.A."/>
            <person name="Auch B."/>
            <person name="Kono T."/>
            <person name="Mallez S."/>
            <person name="Zhang Y."/>
            <person name="Obille A."/>
            <person name="Becker A."/>
            <person name="Abrahante J.E."/>
            <person name="Garbe J."/>
            <person name="Badalamenti J.P."/>
            <person name="Herman A."/>
            <person name="Mangelson H."/>
            <person name="Liachko I."/>
            <person name="Sullivan S."/>
            <person name="Sone E.D."/>
            <person name="Koren S."/>
            <person name="Silverstein K.A.T."/>
            <person name="Beckman K.B."/>
            <person name="Gohl D.M."/>
        </authorList>
    </citation>
    <scope>NUCLEOTIDE SEQUENCE</scope>
    <source>
        <strain evidence="2">Duluth1</strain>
        <tissue evidence="2">Whole animal</tissue>
    </source>
</reference>
<name>A0A9D4JHW5_DREPO</name>
<evidence type="ECO:0000313" key="2">
    <source>
        <dbReference type="EMBL" id="KAH3813201.1"/>
    </source>
</evidence>
<keyword evidence="1" id="KW-1133">Transmembrane helix</keyword>
<dbReference type="AlphaFoldDB" id="A0A9D4JHW5"/>
<evidence type="ECO:0000313" key="3">
    <source>
        <dbReference type="Proteomes" id="UP000828390"/>
    </source>
</evidence>
<organism evidence="2 3">
    <name type="scientific">Dreissena polymorpha</name>
    <name type="common">Zebra mussel</name>
    <name type="synonym">Mytilus polymorpha</name>
    <dbReference type="NCBI Taxonomy" id="45954"/>
    <lineage>
        <taxon>Eukaryota</taxon>
        <taxon>Metazoa</taxon>
        <taxon>Spiralia</taxon>
        <taxon>Lophotrochozoa</taxon>
        <taxon>Mollusca</taxon>
        <taxon>Bivalvia</taxon>
        <taxon>Autobranchia</taxon>
        <taxon>Heteroconchia</taxon>
        <taxon>Euheterodonta</taxon>
        <taxon>Imparidentia</taxon>
        <taxon>Neoheterodontei</taxon>
        <taxon>Myida</taxon>
        <taxon>Dreissenoidea</taxon>
        <taxon>Dreissenidae</taxon>
        <taxon>Dreissena</taxon>
    </lineage>
</organism>